<sequence length="283" mass="33412">MKTHTLYLLILCFSFIGCQKDIGETDAELAAKKEKDCKCKKERYLPVMIVDSSLDYTIPVVDTFRIKYHDNKGNISCITSSRSKASIKFHYNSSNELQRIDYYNYGYLIITNKNGKLDKCSFYSSIIPSANNFDLIFNSSDSDTLTVLERFYFSGLEYKTRYFLYEDVSLPKALTSTYSNDKPYADRYSLLSNSKNNWAKDINNKELLFYLDISELKVFPTQNNFSAVTRNYLLTQYDYDYTDFQYNNANYPVFFNRLEVERSDMYDLTYRNQYKIFYQKVSE</sequence>
<name>H8KTA9_SOLCM</name>
<evidence type="ECO:0000313" key="2">
    <source>
        <dbReference type="Proteomes" id="UP000007590"/>
    </source>
</evidence>
<accession>H8KTA9</accession>
<gene>
    <name evidence="1" type="ordered locus">Solca_1142</name>
</gene>
<evidence type="ECO:0008006" key="3">
    <source>
        <dbReference type="Google" id="ProtNLM"/>
    </source>
</evidence>
<organism evidence="1 2">
    <name type="scientific">Solitalea canadensis (strain ATCC 29591 / DSM 3403 / JCM 21819 / LMG 8368 / NBRC 15130 / NCIMB 12057 / USAM 9D)</name>
    <name type="common">Flexibacter canadensis</name>
    <dbReference type="NCBI Taxonomy" id="929556"/>
    <lineage>
        <taxon>Bacteria</taxon>
        <taxon>Pseudomonadati</taxon>
        <taxon>Bacteroidota</taxon>
        <taxon>Sphingobacteriia</taxon>
        <taxon>Sphingobacteriales</taxon>
        <taxon>Sphingobacteriaceae</taxon>
        <taxon>Solitalea</taxon>
    </lineage>
</organism>
<dbReference type="STRING" id="929556.Solca_1142"/>
<dbReference type="Proteomes" id="UP000007590">
    <property type="component" value="Chromosome"/>
</dbReference>
<dbReference type="KEGG" id="scn:Solca_1142"/>
<dbReference type="RefSeq" id="WP_014679473.1">
    <property type="nucleotide sequence ID" value="NC_017770.1"/>
</dbReference>
<reference evidence="1" key="1">
    <citation type="submission" date="2012-02" db="EMBL/GenBank/DDBJ databases">
        <title>The complete genome of Solitalea canadensis DSM 3403.</title>
        <authorList>
            <consortium name="US DOE Joint Genome Institute (JGI-PGF)"/>
            <person name="Lucas S."/>
            <person name="Copeland A."/>
            <person name="Lapidus A."/>
            <person name="Glavina del Rio T."/>
            <person name="Dalin E."/>
            <person name="Tice H."/>
            <person name="Bruce D."/>
            <person name="Goodwin L."/>
            <person name="Pitluck S."/>
            <person name="Peters L."/>
            <person name="Ovchinnikova G."/>
            <person name="Lu M."/>
            <person name="Kyrpides N."/>
            <person name="Mavromatis K."/>
            <person name="Ivanova N."/>
            <person name="Brettin T."/>
            <person name="Detter J.C."/>
            <person name="Han C."/>
            <person name="Larimer F."/>
            <person name="Land M."/>
            <person name="Hauser L."/>
            <person name="Markowitz V."/>
            <person name="Cheng J.-F."/>
            <person name="Hugenholtz P."/>
            <person name="Woyke T."/>
            <person name="Wu D."/>
            <person name="Spring S."/>
            <person name="Schroeder M."/>
            <person name="Kopitz M."/>
            <person name="Brambilla E."/>
            <person name="Klenk H.-P."/>
            <person name="Eisen J.A."/>
        </authorList>
    </citation>
    <scope>NUCLEOTIDE SEQUENCE</scope>
    <source>
        <strain evidence="1">DSM 3403</strain>
    </source>
</reference>
<proteinExistence type="predicted"/>
<dbReference type="PROSITE" id="PS51257">
    <property type="entry name" value="PROKAR_LIPOPROTEIN"/>
    <property type="match status" value="1"/>
</dbReference>
<protein>
    <recommendedName>
        <fullName evidence="3">Lipoprotein</fullName>
    </recommendedName>
</protein>
<dbReference type="AlphaFoldDB" id="H8KTA9"/>
<dbReference type="EMBL" id="CP003349">
    <property type="protein sequence ID" value="AFD06246.1"/>
    <property type="molecule type" value="Genomic_DNA"/>
</dbReference>
<dbReference type="OrthoDB" id="1073003at2"/>
<keyword evidence="2" id="KW-1185">Reference proteome</keyword>
<dbReference type="HOGENOM" id="CLU_939749_0_0_10"/>
<evidence type="ECO:0000313" key="1">
    <source>
        <dbReference type="EMBL" id="AFD06246.1"/>
    </source>
</evidence>